<name>A0A2A2HR92_9EURY</name>
<dbReference type="OrthoDB" id="133523at2157"/>
<evidence type="ECO:0000256" key="1">
    <source>
        <dbReference type="SAM" id="Phobius"/>
    </source>
</evidence>
<sequence length="113" mass="13117">MKSTTTALMIISFGVLALFLVFFLVIYQPGAGMYVRADKLENPPEKYVEFSLADIEKYPYVQEAVKNPGTEIKLPFDNDDGNMTEFANIMYDNETEYIKLNSEYYWIRHYSAD</sequence>
<dbReference type="Proteomes" id="UP000218164">
    <property type="component" value="Unassembled WGS sequence"/>
</dbReference>
<keyword evidence="3" id="KW-1185">Reference proteome</keyword>
<dbReference type="AlphaFoldDB" id="A0A2A2HR92"/>
<organism evidence="2 3">
    <name type="scientific">Methanosarcina spelaei</name>
    <dbReference type="NCBI Taxonomy" id="1036679"/>
    <lineage>
        <taxon>Archaea</taxon>
        <taxon>Methanobacteriati</taxon>
        <taxon>Methanobacteriota</taxon>
        <taxon>Stenosarchaea group</taxon>
        <taxon>Methanomicrobia</taxon>
        <taxon>Methanosarcinales</taxon>
        <taxon>Methanosarcinaceae</taxon>
        <taxon>Methanosarcina</taxon>
    </lineage>
</organism>
<protein>
    <submittedName>
        <fullName evidence="2">Uncharacterized protein</fullName>
    </submittedName>
</protein>
<feature type="transmembrane region" description="Helical" evidence="1">
    <location>
        <begin position="6"/>
        <end position="27"/>
    </location>
</feature>
<gene>
    <name evidence="2" type="ORF">ASJ81_08765</name>
</gene>
<reference evidence="2 3" key="1">
    <citation type="journal article" date="2017" name="BMC Genomics">
        <title>Genomic analysis of methanogenic archaea reveals a shift towards energy conservation.</title>
        <authorList>
            <person name="Gilmore S.P."/>
            <person name="Henske J.K."/>
            <person name="Sexton J.A."/>
            <person name="Solomon K.V."/>
            <person name="Seppala S."/>
            <person name="Yoo J.I."/>
            <person name="Huyett L.M."/>
            <person name="Pressman A."/>
            <person name="Cogan J.Z."/>
            <person name="Kivenson V."/>
            <person name="Peng X."/>
            <person name="Tan Y."/>
            <person name="Valentine D.L."/>
            <person name="O'Malley M.A."/>
        </authorList>
    </citation>
    <scope>NUCLEOTIDE SEQUENCE [LARGE SCALE GENOMIC DNA]</scope>
    <source>
        <strain evidence="2 3">MC-15</strain>
    </source>
</reference>
<keyword evidence="1" id="KW-1133">Transmembrane helix</keyword>
<accession>A0A2A2HR92</accession>
<comment type="caution">
    <text evidence="2">The sequence shown here is derived from an EMBL/GenBank/DDBJ whole genome shotgun (WGS) entry which is preliminary data.</text>
</comment>
<keyword evidence="1" id="KW-0812">Transmembrane</keyword>
<dbReference type="EMBL" id="LMVP01000423">
    <property type="protein sequence ID" value="PAV11892.1"/>
    <property type="molecule type" value="Genomic_DNA"/>
</dbReference>
<keyword evidence="1" id="KW-0472">Membrane</keyword>
<proteinExistence type="predicted"/>
<evidence type="ECO:0000313" key="2">
    <source>
        <dbReference type="EMBL" id="PAV11892.1"/>
    </source>
</evidence>
<evidence type="ECO:0000313" key="3">
    <source>
        <dbReference type="Proteomes" id="UP000218164"/>
    </source>
</evidence>